<feature type="transmembrane region" description="Helical" evidence="7">
    <location>
        <begin position="147"/>
        <end position="170"/>
    </location>
</feature>
<dbReference type="Pfam" id="PF05977">
    <property type="entry name" value="MFS_3"/>
    <property type="match status" value="1"/>
</dbReference>
<keyword evidence="3" id="KW-1003">Cell membrane</keyword>
<dbReference type="PANTHER" id="PTHR23513:SF9">
    <property type="entry name" value="ENTEROBACTIN EXPORTER ENTS"/>
    <property type="match status" value="1"/>
</dbReference>
<feature type="transmembrane region" description="Helical" evidence="7">
    <location>
        <begin position="392"/>
        <end position="413"/>
    </location>
</feature>
<gene>
    <name evidence="9" type="ORF">GCM10009755_09720</name>
</gene>
<evidence type="ECO:0000256" key="6">
    <source>
        <dbReference type="ARBA" id="ARBA00023136"/>
    </source>
</evidence>
<feature type="transmembrane region" description="Helical" evidence="7">
    <location>
        <begin position="366"/>
        <end position="386"/>
    </location>
</feature>
<evidence type="ECO:0000256" key="7">
    <source>
        <dbReference type="SAM" id="Phobius"/>
    </source>
</evidence>
<feature type="transmembrane region" description="Helical" evidence="7">
    <location>
        <begin position="295"/>
        <end position="318"/>
    </location>
</feature>
<proteinExistence type="predicted"/>
<dbReference type="EMBL" id="BAAANO010000008">
    <property type="protein sequence ID" value="GAA2002860.1"/>
    <property type="molecule type" value="Genomic_DNA"/>
</dbReference>
<evidence type="ECO:0000256" key="1">
    <source>
        <dbReference type="ARBA" id="ARBA00004429"/>
    </source>
</evidence>
<keyword evidence="4 7" id="KW-0812">Transmembrane</keyword>
<dbReference type="CDD" id="cd06173">
    <property type="entry name" value="MFS_MefA_like"/>
    <property type="match status" value="1"/>
</dbReference>
<reference evidence="10" key="1">
    <citation type="journal article" date="2019" name="Int. J. Syst. Evol. Microbiol.">
        <title>The Global Catalogue of Microorganisms (GCM) 10K type strain sequencing project: providing services to taxonomists for standard genome sequencing and annotation.</title>
        <authorList>
            <consortium name="The Broad Institute Genomics Platform"/>
            <consortium name="The Broad Institute Genome Sequencing Center for Infectious Disease"/>
            <person name="Wu L."/>
            <person name="Ma J."/>
        </authorList>
    </citation>
    <scope>NUCLEOTIDE SEQUENCE [LARGE SCALE GENOMIC DNA]</scope>
    <source>
        <strain evidence="10">JCM 14546</strain>
    </source>
</reference>
<comment type="subcellular location">
    <subcellularLocation>
        <location evidence="1">Cell inner membrane</location>
        <topology evidence="1">Multi-pass membrane protein</topology>
    </subcellularLocation>
</comment>
<dbReference type="RefSeq" id="WP_344307479.1">
    <property type="nucleotide sequence ID" value="NZ_BAAANO010000008.1"/>
</dbReference>
<dbReference type="InterPro" id="IPR036259">
    <property type="entry name" value="MFS_trans_sf"/>
</dbReference>
<evidence type="ECO:0000313" key="9">
    <source>
        <dbReference type="EMBL" id="GAA2002860.1"/>
    </source>
</evidence>
<dbReference type="SUPFAM" id="SSF103473">
    <property type="entry name" value="MFS general substrate transporter"/>
    <property type="match status" value="1"/>
</dbReference>
<evidence type="ECO:0000256" key="2">
    <source>
        <dbReference type="ARBA" id="ARBA00022448"/>
    </source>
</evidence>
<keyword evidence="2" id="KW-0813">Transport</keyword>
<feature type="transmembrane region" description="Helical" evidence="7">
    <location>
        <begin position="52"/>
        <end position="71"/>
    </location>
</feature>
<feature type="transmembrane region" description="Helical" evidence="7">
    <location>
        <begin position="21"/>
        <end position="46"/>
    </location>
</feature>
<feature type="transmembrane region" description="Helical" evidence="7">
    <location>
        <begin position="263"/>
        <end position="283"/>
    </location>
</feature>
<comment type="caution">
    <text evidence="9">The sequence shown here is derived from an EMBL/GenBank/DDBJ whole genome shotgun (WGS) entry which is preliminary data.</text>
</comment>
<evidence type="ECO:0000313" key="10">
    <source>
        <dbReference type="Proteomes" id="UP001500755"/>
    </source>
</evidence>
<evidence type="ECO:0000256" key="5">
    <source>
        <dbReference type="ARBA" id="ARBA00022989"/>
    </source>
</evidence>
<feature type="transmembrane region" description="Helical" evidence="7">
    <location>
        <begin position="83"/>
        <end position="102"/>
    </location>
</feature>
<dbReference type="Gene3D" id="1.20.1250.20">
    <property type="entry name" value="MFS general substrate transporter like domains"/>
    <property type="match status" value="1"/>
</dbReference>
<keyword evidence="10" id="KW-1185">Reference proteome</keyword>
<dbReference type="InterPro" id="IPR010290">
    <property type="entry name" value="TM_effector"/>
</dbReference>
<keyword evidence="5 7" id="KW-1133">Transmembrane helix</keyword>
<keyword evidence="6 7" id="KW-0472">Membrane</keyword>
<accession>A0ABP5EMV4</accession>
<sequence length="431" mass="45323">MALRNLFADTRPLRVPTFRRLWLANIVTVIGAQMTVIAVPAQIYSITESSTYVGLTGLFGLVPLVIFGLWGGSLADVFDRRKILVLSTIGLVLTTAAFWALAAVDTQNVWALLWVYAAQQACFALNQPARGAIIPLLVPADQLPSANALNMTVMSVGAIIGPVFGGALIPLFGYELLYAVDTFCLLATLWAVWKLPSLQPTHTGGIRPKAGLRMVIDGFAYLVTNKVVMMSFVVDIIAMVFGMPRALFPEISAVTYGGPPDGGLVFSLLFASIAAGSALGGLFSGWVSKVERQGLAVVFAVVAWGVAMTGFGLVLPLAHSAWTLSLMCALAFLAAGGATDVISAAFRSAMLQEAAPDDMRGRLQGVFIVVVAGGPRVADLLHGAVADATSTTIATAGGGILVVIGVVVAAFLVPEFVRYRVDRPGRDVVSQ</sequence>
<evidence type="ECO:0000256" key="3">
    <source>
        <dbReference type="ARBA" id="ARBA00022475"/>
    </source>
</evidence>
<evidence type="ECO:0000259" key="8">
    <source>
        <dbReference type="PROSITE" id="PS50850"/>
    </source>
</evidence>
<feature type="transmembrane region" description="Helical" evidence="7">
    <location>
        <begin position="214"/>
        <end position="243"/>
    </location>
</feature>
<dbReference type="PROSITE" id="PS50850">
    <property type="entry name" value="MFS"/>
    <property type="match status" value="1"/>
</dbReference>
<dbReference type="Proteomes" id="UP001500755">
    <property type="component" value="Unassembled WGS sequence"/>
</dbReference>
<organism evidence="9 10">
    <name type="scientific">Brevibacterium samyangense</name>
    <dbReference type="NCBI Taxonomy" id="366888"/>
    <lineage>
        <taxon>Bacteria</taxon>
        <taxon>Bacillati</taxon>
        <taxon>Actinomycetota</taxon>
        <taxon>Actinomycetes</taxon>
        <taxon>Micrococcales</taxon>
        <taxon>Brevibacteriaceae</taxon>
        <taxon>Brevibacterium</taxon>
    </lineage>
</organism>
<name>A0ABP5EMV4_9MICO</name>
<dbReference type="InterPro" id="IPR020846">
    <property type="entry name" value="MFS_dom"/>
</dbReference>
<evidence type="ECO:0000256" key="4">
    <source>
        <dbReference type="ARBA" id="ARBA00022692"/>
    </source>
</evidence>
<dbReference type="PANTHER" id="PTHR23513">
    <property type="entry name" value="INTEGRAL MEMBRANE EFFLUX PROTEIN-RELATED"/>
    <property type="match status" value="1"/>
</dbReference>
<feature type="domain" description="Major facilitator superfamily (MFS) profile" evidence="8">
    <location>
        <begin position="210"/>
        <end position="431"/>
    </location>
</feature>
<feature type="transmembrane region" description="Helical" evidence="7">
    <location>
        <begin position="324"/>
        <end position="346"/>
    </location>
</feature>
<protein>
    <submittedName>
        <fullName evidence="9">MFS transporter</fullName>
    </submittedName>
</protein>